<reference evidence="2 3" key="2">
    <citation type="journal article" date="2011" name="Mol. Biol. Evol.">
        <title>Unity in variety--the pan-genome of the Chlamydiae.</title>
        <authorList>
            <person name="Collingro A."/>
            <person name="Tischler P."/>
            <person name="Weinmaier T."/>
            <person name="Penz T."/>
            <person name="Heinz E."/>
            <person name="Brunham R.C."/>
            <person name="Read T.D."/>
            <person name="Bavoil P.M."/>
            <person name="Sachse K."/>
            <person name="Kahane S."/>
            <person name="Friedman M.G."/>
            <person name="Rattei T."/>
            <person name="Myers G.S."/>
            <person name="Horn M."/>
        </authorList>
    </citation>
    <scope>NUCLEOTIDE SEQUENCE [LARGE SCALE GENOMIC DNA]</scope>
    <source>
        <strain evidence="3">ATCC VR-1471 / Z</strain>
    </source>
</reference>
<organism evidence="2 3">
    <name type="scientific">Simkania negevensis (strain ATCC VR-1471 / DSM 27360 / Z)</name>
    <dbReference type="NCBI Taxonomy" id="331113"/>
    <lineage>
        <taxon>Bacteria</taxon>
        <taxon>Pseudomonadati</taxon>
        <taxon>Chlamydiota</taxon>
        <taxon>Chlamydiia</taxon>
        <taxon>Parachlamydiales</taxon>
        <taxon>Simkaniaceae</taxon>
        <taxon>Simkania</taxon>
    </lineage>
</organism>
<keyword evidence="1" id="KW-0732">Signal</keyword>
<sequence>MKRNLSALLIGLFFASSSLFGNNWDLPIPQNLFFEKINECFSSLPPTPYLKEGTGEAMINGVIDPVLDDDKFSLVFLEAEFRNQLVPTKGMVAVSFDKASQTCHARLLCLTDSDLFSPILLFDVINGPELSFLCPEAVEMVMKEEGLLFIHTEDEMSGDETRVQIWTFYNSSVSYEIQVILHADGQGGTYFTLKKH</sequence>
<protein>
    <recommendedName>
        <fullName evidence="4">Secreted protein</fullName>
    </recommendedName>
</protein>
<evidence type="ECO:0000313" key="3">
    <source>
        <dbReference type="Proteomes" id="UP000000496"/>
    </source>
</evidence>
<evidence type="ECO:0000256" key="1">
    <source>
        <dbReference type="SAM" id="SignalP"/>
    </source>
</evidence>
<evidence type="ECO:0008006" key="4">
    <source>
        <dbReference type="Google" id="ProtNLM"/>
    </source>
</evidence>
<dbReference type="Proteomes" id="UP000000496">
    <property type="component" value="Chromosome gsn.131"/>
</dbReference>
<feature type="signal peptide" evidence="1">
    <location>
        <begin position="1"/>
        <end position="21"/>
    </location>
</feature>
<dbReference type="HOGENOM" id="CLU_1389391_0_0_0"/>
<dbReference type="KEGG" id="sng:SNE_A10280"/>
<dbReference type="RefSeq" id="WP_013943372.1">
    <property type="nucleotide sequence ID" value="NC_015713.1"/>
</dbReference>
<gene>
    <name evidence="2" type="ordered locus">SNE_A10280</name>
</gene>
<dbReference type="AlphaFoldDB" id="F8L803"/>
<feature type="chain" id="PRO_5003374166" description="Secreted protein" evidence="1">
    <location>
        <begin position="22"/>
        <end position="196"/>
    </location>
</feature>
<name>F8L803_SIMNZ</name>
<dbReference type="STRING" id="331113.SNE_A10280"/>
<dbReference type="EMBL" id="FR872582">
    <property type="protein sequence ID" value="CCB88905.1"/>
    <property type="molecule type" value="Genomic_DNA"/>
</dbReference>
<proteinExistence type="predicted"/>
<reference key="1">
    <citation type="journal article" date="2011" name="Mol. Biol. Evol.">
        <title>Unity in variety -- the pan-genome of the Chlamydiae.</title>
        <authorList>
            <person name="Collingro A."/>
            <person name="Tischler P."/>
            <person name="Weinmaier T."/>
            <person name="Penz T."/>
            <person name="Heinz E."/>
            <person name="Brunham R.C."/>
            <person name="Read T.D."/>
            <person name="Bavoil P.M."/>
            <person name="Sachse K."/>
            <person name="Kahane S."/>
            <person name="Friedman M.G."/>
            <person name="Rattei T."/>
            <person name="Myers G.S.A."/>
            <person name="Horn M."/>
        </authorList>
    </citation>
    <scope>NUCLEOTIDE SEQUENCE</scope>
    <source>
        <strain>Z</strain>
    </source>
</reference>
<accession>F8L803</accession>
<evidence type="ECO:0000313" key="2">
    <source>
        <dbReference type="EMBL" id="CCB88905.1"/>
    </source>
</evidence>
<keyword evidence="3" id="KW-1185">Reference proteome</keyword>